<feature type="repeat" description="WD" evidence="1">
    <location>
        <begin position="145"/>
        <end position="176"/>
    </location>
</feature>
<dbReference type="PROSITE" id="PS50082">
    <property type="entry name" value="WD_REPEATS_2"/>
    <property type="match status" value="2"/>
</dbReference>
<dbReference type="SMART" id="SM00320">
    <property type="entry name" value="WD40"/>
    <property type="match status" value="4"/>
</dbReference>
<dbReference type="Pfam" id="PF00400">
    <property type="entry name" value="WD40"/>
    <property type="match status" value="3"/>
</dbReference>
<dbReference type="PANTHER" id="PTHR19920">
    <property type="entry name" value="WD40 PROTEIN CIAO1"/>
    <property type="match status" value="1"/>
</dbReference>
<evidence type="ECO:0000313" key="2">
    <source>
        <dbReference type="EMBL" id="CAD8107081.1"/>
    </source>
</evidence>
<evidence type="ECO:0000313" key="3">
    <source>
        <dbReference type="Proteomes" id="UP000688137"/>
    </source>
</evidence>
<protein>
    <recommendedName>
        <fullName evidence="4">WD40-repeat-containing domain</fullName>
    </recommendedName>
</protein>
<name>A0A8S1PVJ2_PARPR</name>
<comment type="caution">
    <text evidence="2">The sequence shown here is derived from an EMBL/GenBank/DDBJ whole genome shotgun (WGS) entry which is preliminary data.</text>
</comment>
<accession>A0A8S1PVJ2</accession>
<dbReference type="InterPro" id="IPR001680">
    <property type="entry name" value="WD40_rpt"/>
</dbReference>
<keyword evidence="3" id="KW-1185">Reference proteome</keyword>
<organism evidence="2 3">
    <name type="scientific">Paramecium primaurelia</name>
    <dbReference type="NCBI Taxonomy" id="5886"/>
    <lineage>
        <taxon>Eukaryota</taxon>
        <taxon>Sar</taxon>
        <taxon>Alveolata</taxon>
        <taxon>Ciliophora</taxon>
        <taxon>Intramacronucleata</taxon>
        <taxon>Oligohymenophorea</taxon>
        <taxon>Peniculida</taxon>
        <taxon>Parameciidae</taxon>
        <taxon>Paramecium</taxon>
    </lineage>
</organism>
<sequence length="363" mass="42944">MNRQIKHQLQIQLQSNQDHQQQFIKSQLSQVQQPSEQQIKSQSNIKSFNYQIINHNSIQQQEYCNVVAFNKDGSILAAGCDNLINLYEFRQGMLKYNQTLNDHQDTVSTLYFMRQSNQIISGDQNGYILIWQNNNNFQWSCSQALKEHKNSINCLIMNNYEDIIISSSDDYTIKFWILENEWICSQTITDHKHCVYQLNMNEQQNKVISCGWDQLILIIEYSEYNKKWMVIQKIKVDCQGLRLCFINDNLFTFQPKKGNLMHVYEMNSVNKQFTKTKNINVNQGDDGYVLFPQQYIKSKQLLVSKHYQNVNLIRQLENDEFKVEQSIQFGSYGLFGQMSNDGEYLITWDYSSKEIQIRKQTEE</sequence>
<dbReference type="PANTHER" id="PTHR19920:SF0">
    <property type="entry name" value="CYTOSOLIC IRON-SULFUR PROTEIN ASSEMBLY PROTEIN CIAO1-RELATED"/>
    <property type="match status" value="1"/>
</dbReference>
<dbReference type="Proteomes" id="UP000688137">
    <property type="component" value="Unassembled WGS sequence"/>
</dbReference>
<dbReference type="OMA" id="LENEWIC"/>
<reference evidence="2" key="1">
    <citation type="submission" date="2021-01" db="EMBL/GenBank/DDBJ databases">
        <authorList>
            <consortium name="Genoscope - CEA"/>
            <person name="William W."/>
        </authorList>
    </citation>
    <scope>NUCLEOTIDE SEQUENCE</scope>
</reference>
<gene>
    <name evidence="2" type="ORF">PPRIM_AZ9-3.1.T1320137</name>
</gene>
<keyword evidence="1" id="KW-0853">WD repeat</keyword>
<dbReference type="GO" id="GO:0016226">
    <property type="term" value="P:iron-sulfur cluster assembly"/>
    <property type="evidence" value="ECO:0007669"/>
    <property type="project" value="TreeGrafter"/>
</dbReference>
<dbReference type="PROSITE" id="PS50294">
    <property type="entry name" value="WD_REPEATS_REGION"/>
    <property type="match status" value="2"/>
</dbReference>
<evidence type="ECO:0008006" key="4">
    <source>
        <dbReference type="Google" id="ProtNLM"/>
    </source>
</evidence>
<evidence type="ECO:0000256" key="1">
    <source>
        <dbReference type="PROSITE-ProRule" id="PRU00221"/>
    </source>
</evidence>
<dbReference type="GO" id="GO:0097361">
    <property type="term" value="C:cytosolic [4Fe-4S] assembly targeting complex"/>
    <property type="evidence" value="ECO:0007669"/>
    <property type="project" value="TreeGrafter"/>
</dbReference>
<dbReference type="AlphaFoldDB" id="A0A8S1PVJ2"/>
<feature type="repeat" description="WD" evidence="1">
    <location>
        <begin position="100"/>
        <end position="132"/>
    </location>
</feature>
<proteinExistence type="predicted"/>
<dbReference type="EMBL" id="CAJJDM010000135">
    <property type="protein sequence ID" value="CAD8107081.1"/>
    <property type="molecule type" value="Genomic_DNA"/>
</dbReference>